<organism evidence="2 3">
    <name type="scientific">Neolentinus lepideus HHB14362 ss-1</name>
    <dbReference type="NCBI Taxonomy" id="1314782"/>
    <lineage>
        <taxon>Eukaryota</taxon>
        <taxon>Fungi</taxon>
        <taxon>Dikarya</taxon>
        <taxon>Basidiomycota</taxon>
        <taxon>Agaricomycotina</taxon>
        <taxon>Agaricomycetes</taxon>
        <taxon>Gloeophyllales</taxon>
        <taxon>Gloeophyllaceae</taxon>
        <taxon>Neolentinus</taxon>
    </lineage>
</organism>
<feature type="region of interest" description="Disordered" evidence="1">
    <location>
        <begin position="1"/>
        <end position="60"/>
    </location>
</feature>
<feature type="compositionally biased region" description="Low complexity" evidence="1">
    <location>
        <begin position="74"/>
        <end position="92"/>
    </location>
</feature>
<evidence type="ECO:0000313" key="2">
    <source>
        <dbReference type="EMBL" id="KZT30165.1"/>
    </source>
</evidence>
<evidence type="ECO:0000313" key="3">
    <source>
        <dbReference type="Proteomes" id="UP000076761"/>
    </source>
</evidence>
<gene>
    <name evidence="2" type="ORF">NEOLEDRAFT_1127040</name>
</gene>
<feature type="compositionally biased region" description="Polar residues" evidence="1">
    <location>
        <begin position="339"/>
        <end position="351"/>
    </location>
</feature>
<feature type="region of interest" description="Disordered" evidence="1">
    <location>
        <begin position="152"/>
        <end position="222"/>
    </location>
</feature>
<evidence type="ECO:0000256" key="1">
    <source>
        <dbReference type="SAM" id="MobiDB-lite"/>
    </source>
</evidence>
<feature type="compositionally biased region" description="Polar residues" evidence="1">
    <location>
        <begin position="1"/>
        <end position="17"/>
    </location>
</feature>
<accession>A0A165VTL0</accession>
<feature type="compositionally biased region" description="Basic and acidic residues" evidence="1">
    <location>
        <begin position="272"/>
        <end position="281"/>
    </location>
</feature>
<feature type="compositionally biased region" description="Polar residues" evidence="1">
    <location>
        <begin position="189"/>
        <end position="221"/>
    </location>
</feature>
<feature type="region of interest" description="Disordered" evidence="1">
    <location>
        <begin position="239"/>
        <end position="400"/>
    </location>
</feature>
<reference evidence="2 3" key="1">
    <citation type="journal article" date="2016" name="Mol. Biol. Evol.">
        <title>Comparative Genomics of Early-Diverging Mushroom-Forming Fungi Provides Insights into the Origins of Lignocellulose Decay Capabilities.</title>
        <authorList>
            <person name="Nagy L.G."/>
            <person name="Riley R."/>
            <person name="Tritt A."/>
            <person name="Adam C."/>
            <person name="Daum C."/>
            <person name="Floudas D."/>
            <person name="Sun H."/>
            <person name="Yadav J.S."/>
            <person name="Pangilinan J."/>
            <person name="Larsson K.H."/>
            <person name="Matsuura K."/>
            <person name="Barry K."/>
            <person name="Labutti K."/>
            <person name="Kuo R."/>
            <person name="Ohm R.A."/>
            <person name="Bhattacharya S.S."/>
            <person name="Shirouzu T."/>
            <person name="Yoshinaga Y."/>
            <person name="Martin F.M."/>
            <person name="Grigoriev I.V."/>
            <person name="Hibbett D.S."/>
        </authorList>
    </citation>
    <scope>NUCLEOTIDE SEQUENCE [LARGE SCALE GENOMIC DNA]</scope>
    <source>
        <strain evidence="2 3">HHB14362 ss-1</strain>
    </source>
</reference>
<dbReference type="AlphaFoldDB" id="A0A165VTL0"/>
<feature type="compositionally biased region" description="Low complexity" evidence="1">
    <location>
        <begin position="32"/>
        <end position="44"/>
    </location>
</feature>
<dbReference type="OrthoDB" id="10667522at2759"/>
<dbReference type="InParanoid" id="A0A165VTL0"/>
<feature type="region of interest" description="Disordered" evidence="1">
    <location>
        <begin position="74"/>
        <end position="123"/>
    </location>
</feature>
<feature type="compositionally biased region" description="Polar residues" evidence="1">
    <location>
        <begin position="247"/>
        <end position="256"/>
    </location>
</feature>
<name>A0A165VTL0_9AGAM</name>
<sequence>MVANNNKPNGLQRTTTFRRLEDAMGPVESHDTAAVASSSATSATLPPHQSAETNGRGFTAPLGRELIRTTRSLLLPPLPSARTSPSSSHSTTNQLPYYGDSPAEVGEEPLSPTGTEPLGYDPCPLTQAEIIEMVKGMGIKVRDFEYENEWRDRRSGTNVNGKGKEKEQAKVAEGSQSRKRVREEVEGMSTGTDVSNTANGEKSRSRSVSTESDTSPNNATYPSLVIEEGSIYKRRKVAHTYSPPTSPSNLVSQVITRSKGKRKPQVNISEEVLSRKRDMENNSHTTRNGKAKQKTQANGVGLRSKKRGRDDDVQTPSSTAFAQKRCKLTNAPQGIANPGASSRNDQATTTRTSRHNVLPQVAQAIGSKKIKPVERPMSTHPMRLRDLPCRVPFHRTQQKR</sequence>
<protein>
    <submittedName>
        <fullName evidence="2">Uncharacterized protein</fullName>
    </submittedName>
</protein>
<proteinExistence type="predicted"/>
<keyword evidence="3" id="KW-1185">Reference proteome</keyword>
<dbReference type="EMBL" id="KV425552">
    <property type="protein sequence ID" value="KZT30165.1"/>
    <property type="molecule type" value="Genomic_DNA"/>
</dbReference>
<dbReference type="Proteomes" id="UP000076761">
    <property type="component" value="Unassembled WGS sequence"/>
</dbReference>